<evidence type="ECO:0000313" key="3">
    <source>
        <dbReference type="Proteomes" id="UP000006578"/>
    </source>
</evidence>
<keyword evidence="3" id="KW-1185">Reference proteome</keyword>
<gene>
    <name evidence="2" type="ordered locus">Sala_0311</name>
</gene>
<dbReference type="Proteomes" id="UP000006578">
    <property type="component" value="Chromosome"/>
</dbReference>
<dbReference type="PANTHER" id="PTHR35010:SF4">
    <property type="entry name" value="BLL5781 PROTEIN"/>
    <property type="match status" value="1"/>
</dbReference>
<evidence type="ECO:0000313" key="2">
    <source>
        <dbReference type="EMBL" id="ABF52034.1"/>
    </source>
</evidence>
<dbReference type="AlphaFoldDB" id="Q1GWD8"/>
<dbReference type="SMART" id="SM00530">
    <property type="entry name" value="HTH_XRE"/>
    <property type="match status" value="1"/>
</dbReference>
<dbReference type="EMBL" id="CP000356">
    <property type="protein sequence ID" value="ABF52034.1"/>
    <property type="molecule type" value="Genomic_DNA"/>
</dbReference>
<feature type="domain" description="HTH cro/C1-type" evidence="1">
    <location>
        <begin position="9"/>
        <end position="49"/>
    </location>
</feature>
<dbReference type="STRING" id="317655.Sala_0311"/>
<dbReference type="PROSITE" id="PS50943">
    <property type="entry name" value="HTH_CROC1"/>
    <property type="match status" value="1"/>
</dbReference>
<dbReference type="InterPro" id="IPR041413">
    <property type="entry name" value="MLTR_LBD"/>
</dbReference>
<dbReference type="SUPFAM" id="SSF47413">
    <property type="entry name" value="lambda repressor-like DNA-binding domains"/>
    <property type="match status" value="1"/>
</dbReference>
<dbReference type="Pfam" id="PF17765">
    <property type="entry name" value="MLTR_LBD"/>
    <property type="match status" value="1"/>
</dbReference>
<name>Q1GWD8_SPHAL</name>
<reference evidence="2 3" key="1">
    <citation type="journal article" date="2009" name="Proc. Natl. Acad. Sci. U.S.A.">
        <title>The genomic basis of trophic strategy in marine bacteria.</title>
        <authorList>
            <person name="Lauro F.M."/>
            <person name="McDougald D."/>
            <person name="Thomas T."/>
            <person name="Williams T.J."/>
            <person name="Egan S."/>
            <person name="Rice S."/>
            <person name="DeMaere M.Z."/>
            <person name="Ting L."/>
            <person name="Ertan H."/>
            <person name="Johnson J."/>
            <person name="Ferriera S."/>
            <person name="Lapidus A."/>
            <person name="Anderson I."/>
            <person name="Kyrpides N."/>
            <person name="Munk A.C."/>
            <person name="Detter C."/>
            <person name="Han C.S."/>
            <person name="Brown M.V."/>
            <person name="Robb F.T."/>
            <person name="Kjelleberg S."/>
            <person name="Cavicchioli R."/>
        </authorList>
    </citation>
    <scope>NUCLEOTIDE SEQUENCE [LARGE SCALE GENOMIC DNA]</scope>
    <source>
        <strain evidence="3">DSM 13593 / LMG 18877 / RB2256</strain>
    </source>
</reference>
<proteinExistence type="predicted"/>
<dbReference type="OrthoDB" id="9785973at2"/>
<accession>Q1GWD8</accession>
<dbReference type="eggNOG" id="COG2944">
    <property type="taxonomic scope" value="Bacteria"/>
</dbReference>
<protein>
    <submittedName>
        <fullName evidence="2">Transcriptional regulator, XRE family</fullName>
    </submittedName>
</protein>
<dbReference type="InterPro" id="IPR010982">
    <property type="entry name" value="Lambda_DNA-bd_dom_sf"/>
</dbReference>
<dbReference type="Pfam" id="PF01381">
    <property type="entry name" value="HTH_3"/>
    <property type="match status" value="1"/>
</dbReference>
<dbReference type="HOGENOM" id="CLU_083309_0_0_5"/>
<organism evidence="2 3">
    <name type="scientific">Sphingopyxis alaskensis (strain DSM 13593 / LMG 18877 / RB2256)</name>
    <name type="common">Sphingomonas alaskensis</name>
    <dbReference type="NCBI Taxonomy" id="317655"/>
    <lineage>
        <taxon>Bacteria</taxon>
        <taxon>Pseudomonadati</taxon>
        <taxon>Pseudomonadota</taxon>
        <taxon>Alphaproteobacteria</taxon>
        <taxon>Sphingomonadales</taxon>
        <taxon>Sphingomonadaceae</taxon>
        <taxon>Sphingopyxis</taxon>
    </lineage>
</organism>
<dbReference type="GO" id="GO:0003677">
    <property type="term" value="F:DNA binding"/>
    <property type="evidence" value="ECO:0007669"/>
    <property type="project" value="InterPro"/>
</dbReference>
<dbReference type="KEGG" id="sal:Sala_0311"/>
<evidence type="ECO:0000259" key="1">
    <source>
        <dbReference type="PROSITE" id="PS50943"/>
    </source>
</evidence>
<dbReference type="InterPro" id="IPR001387">
    <property type="entry name" value="Cro/C1-type_HTH"/>
</dbReference>
<dbReference type="RefSeq" id="WP_011540625.1">
    <property type="nucleotide sequence ID" value="NC_008048.1"/>
</dbReference>
<dbReference type="Gene3D" id="1.10.260.40">
    <property type="entry name" value="lambda repressor-like DNA-binding domains"/>
    <property type="match status" value="1"/>
</dbReference>
<dbReference type="PANTHER" id="PTHR35010">
    <property type="entry name" value="BLL4672 PROTEIN-RELATED"/>
    <property type="match status" value="1"/>
</dbReference>
<sequence length="280" mass="31016">MTSRLGPMLKAIRERAGIAQLELSLRMNVSQRHISFVESGRSRPSRDLIGAWLGETDAPPSLRNAVLLAAGYAPASHDVSPRDPRLAVAIAALDRTLDLHEPYPGLVFDADWQAHLTNRSARRLMRLNLPDFVAALDDLSLGFSMIDALIHPGGMFRYMRDPWIGGGALLDQLRREQWVRPAIEPRADRVEASMIERFGPRPPQPTKPSADPCLNLVFDTPQGVMRFFTIQSVFALPQDVTLASLRMELWFPADEPTRAAMRALANSEAAPGEPLVTVKP</sequence>
<dbReference type="CDD" id="cd00093">
    <property type="entry name" value="HTH_XRE"/>
    <property type="match status" value="1"/>
</dbReference>